<sequence length="1312" mass="147687">MEESEDEQQVAADETAEKSLKESRQSMKQMEKLKKRKALDKERHAKESGSMETFKAKKPREVLSGTPTIAPAHGLRMDVFSDLASAEGSVREAAAEALVVELRKAQKVFEKVGKKGIEEGVAPLEAKKDEGFENCAPSVIYAIRRLVRGVSSSRECARQGFALGLAAIVGTIPSVNVESVMKLIEDELRVTAKMEGQDARESLLGRLFAYGSLARSGRISREWILDNKTTLVKDFVGNVISLAAKKRYLHEPAVSVILEVVEKLPEDAVSSQVLGAPGMREWFENATDTGDPDILFLALKLQERGHLGNGMVGKLLPCPFSSNSFFTRDHLAHLATCLKESTFCLPRIHSLWDVLVNILVPETSHNEDKSMCSTSSRKNKKNRKGGCFEEVTKNIRTFCEVVIEDSLLMSSHDRKHLALDILLLLLPRLPVSCIQIVLSPKLVLCLMDILSTKGSLLYNAAQHFVKELINWTGDDDDRRVGVIVSLQKHSNGRFDCITRTQTVKELVLNFKTDSGCLLFVQNLMSLFVNEGALTDEPSDQSQTTDENSELGTPEDESPAVSENADFLKKWVIDTMPRVLKNLKLNSNAKSLPHTALVEFIAAKYRVQTEIMKFLAVQGLFSASLGTEVTSFELQEKFKWPKAATSSALCRMCIEQLMLLLEDARKGQVTLMHLLEDARKKKDAQKEEVLHMLSNCLEHNDLGHYFMCFLSTLCNIPSVSLFRTLNSEDEEAFKKLQKMESRLFVEARNIRPGPDAYRLHALRYLLIQLLLQVLLHPADFSEAALELVICCKKAFPTVAHGDTLENDDDDDDDNDDDDCPELMDVMVDTFLSLLPHTSGPMFCVIEQVFRFFCDDITDTGLLQMLRVVKKDLKPARHQARSSDADEEDDDDDDFLAIEDAEETDDAEQVERGNSDDHADDSEGMDGVEQTDEEVCTNEEVGSEGTSGDEGTDDEVDKKDEGNSGWRVEVEKTDKEASGHARDDSDSDESDDSDGMDDDAMFRMDSYLARIFKERKLASTESAHSQLVPFKLRVLTLLEIYLHRNLGKSQVMRICSSLAQAFANYHSVEGSEQLVQRIGAILQKKIFKQKEYPKGEDIQLSTLETLLEKSLKSASRSRYKMVSSMAQQSTFWLLKIIQSRDFPKLELERVLEIFQQTLTDYFTNKKSRLKAGFVKDIIRRHPWIGFQLFEFLLEKCQTAKSEFRQVKSLELVDSIIKTWISANKGDEGKDAPTKPKFLKKHLPALCDLIHTLLSNLPEKQSRRTEVRRFCSHLLHAISVLKLHKSFINTLKPDAYSACESQLGPAFLQFKKLNE</sequence>
<keyword evidence="1" id="KW-0808">Transferase</keyword>
<protein>
    <submittedName>
        <fullName evidence="1">DNA polymerase phi protein</fullName>
        <ecNumber evidence="1">2.7.7.7</ecNumber>
    </submittedName>
</protein>
<dbReference type="EC" id="2.7.7.7" evidence="1"/>
<reference evidence="2" key="1">
    <citation type="journal article" date="2022" name="Nat. Commun.">
        <title>Chromosome evolution and the genetic basis of agronomically important traits in greater yam.</title>
        <authorList>
            <person name="Bredeson J.V."/>
            <person name="Lyons J.B."/>
            <person name="Oniyinde I.O."/>
            <person name="Okereke N.R."/>
            <person name="Kolade O."/>
            <person name="Nnabue I."/>
            <person name="Nwadili C.O."/>
            <person name="Hribova E."/>
            <person name="Parker M."/>
            <person name="Nwogha J."/>
            <person name="Shu S."/>
            <person name="Carlson J."/>
            <person name="Kariba R."/>
            <person name="Muthemba S."/>
            <person name="Knop K."/>
            <person name="Barton G.J."/>
            <person name="Sherwood A.V."/>
            <person name="Lopez-Montes A."/>
            <person name="Asiedu R."/>
            <person name="Jamnadass R."/>
            <person name="Muchugi A."/>
            <person name="Goodstein D."/>
            <person name="Egesi C.N."/>
            <person name="Featherston J."/>
            <person name="Asfaw A."/>
            <person name="Simpson G.G."/>
            <person name="Dolezel J."/>
            <person name="Hendre P.S."/>
            <person name="Van Deynze A."/>
            <person name="Kumar P.L."/>
            <person name="Obidiegwu J.E."/>
            <person name="Bhattacharjee R."/>
            <person name="Rokhsar D.S."/>
        </authorList>
    </citation>
    <scope>NUCLEOTIDE SEQUENCE [LARGE SCALE GENOMIC DNA]</scope>
    <source>
        <strain evidence="2">cv. TDa95/00328</strain>
    </source>
</reference>
<evidence type="ECO:0000313" key="2">
    <source>
        <dbReference type="Proteomes" id="UP000827976"/>
    </source>
</evidence>
<dbReference type="EMBL" id="CM037027">
    <property type="protein sequence ID" value="KAH7658546.1"/>
    <property type="molecule type" value="Genomic_DNA"/>
</dbReference>
<proteinExistence type="predicted"/>
<gene>
    <name evidence="1" type="ORF">IHE45_17G095300</name>
</gene>
<organism evidence="1 2">
    <name type="scientific">Dioscorea alata</name>
    <name type="common">Purple yam</name>
    <dbReference type="NCBI Taxonomy" id="55571"/>
    <lineage>
        <taxon>Eukaryota</taxon>
        <taxon>Viridiplantae</taxon>
        <taxon>Streptophyta</taxon>
        <taxon>Embryophyta</taxon>
        <taxon>Tracheophyta</taxon>
        <taxon>Spermatophyta</taxon>
        <taxon>Magnoliopsida</taxon>
        <taxon>Liliopsida</taxon>
        <taxon>Dioscoreales</taxon>
        <taxon>Dioscoreaceae</taxon>
        <taxon>Dioscorea</taxon>
    </lineage>
</organism>
<keyword evidence="1" id="KW-0548">Nucleotidyltransferase</keyword>
<name>A0ACB7UDZ4_DIOAL</name>
<dbReference type="Proteomes" id="UP000827976">
    <property type="component" value="Chromosome 17"/>
</dbReference>
<keyword evidence="2" id="KW-1185">Reference proteome</keyword>
<comment type="caution">
    <text evidence="1">The sequence shown here is derived from an EMBL/GenBank/DDBJ whole genome shotgun (WGS) entry which is preliminary data.</text>
</comment>
<evidence type="ECO:0000313" key="1">
    <source>
        <dbReference type="EMBL" id="KAH7658546.1"/>
    </source>
</evidence>
<accession>A0ACB7UDZ4</accession>